<evidence type="ECO:0000256" key="6">
    <source>
        <dbReference type="ARBA" id="ARBA00022679"/>
    </source>
</evidence>
<comment type="subcellular location">
    <subcellularLocation>
        <location evidence="2">Endoplasmic reticulum membrane</location>
    </subcellularLocation>
</comment>
<feature type="compositionally biased region" description="Low complexity" evidence="13">
    <location>
        <begin position="256"/>
        <end position="271"/>
    </location>
</feature>
<protein>
    <recommendedName>
        <fullName evidence="5">ditrans,polycis-polyprenyl diphosphate synthase [(2E,6E)-farnesyldiphosphate specific]</fullName>
        <ecNumber evidence="5">2.5.1.87</ecNumber>
    </recommendedName>
</protein>
<name>A0ABP1FLT6_9CHLO</name>
<evidence type="ECO:0000256" key="4">
    <source>
        <dbReference type="ARBA" id="ARBA00005432"/>
    </source>
</evidence>
<accession>A0ABP1FLT6</accession>
<dbReference type="EMBL" id="CAXHTA020000001">
    <property type="protein sequence ID" value="CAL5218547.1"/>
    <property type="molecule type" value="Genomic_DNA"/>
</dbReference>
<evidence type="ECO:0000256" key="2">
    <source>
        <dbReference type="ARBA" id="ARBA00004586"/>
    </source>
</evidence>
<keyword evidence="16" id="KW-1185">Reference proteome</keyword>
<evidence type="ECO:0000256" key="14">
    <source>
        <dbReference type="SAM" id="SignalP"/>
    </source>
</evidence>
<evidence type="ECO:0000256" key="1">
    <source>
        <dbReference type="ARBA" id="ARBA00001946"/>
    </source>
</evidence>
<dbReference type="EC" id="2.5.1.87" evidence="5"/>
<comment type="caution">
    <text evidence="15">The sequence shown here is derived from an EMBL/GenBank/DDBJ whole genome shotgun (WGS) entry which is preliminary data.</text>
</comment>
<keyword evidence="8" id="KW-0256">Endoplasmic reticulum</keyword>
<evidence type="ECO:0000313" key="15">
    <source>
        <dbReference type="EMBL" id="CAL5218547.1"/>
    </source>
</evidence>
<evidence type="ECO:0000256" key="9">
    <source>
        <dbReference type="ARBA" id="ARBA00022842"/>
    </source>
</evidence>
<feature type="compositionally biased region" description="Polar residues" evidence="13">
    <location>
        <begin position="540"/>
        <end position="557"/>
    </location>
</feature>
<comment type="pathway">
    <text evidence="3">Protein modification; protein glycosylation.</text>
</comment>
<dbReference type="InterPro" id="IPR036424">
    <property type="entry name" value="UPP_synth-like_sf"/>
</dbReference>
<keyword evidence="6" id="KW-0808">Transferase</keyword>
<dbReference type="SUPFAM" id="SSF64005">
    <property type="entry name" value="Undecaprenyl diphosphate synthase"/>
    <property type="match status" value="1"/>
</dbReference>
<dbReference type="PANTHER" id="PTHR21528">
    <property type="entry name" value="DEHYDRODOLICHYL DIPHOSPHATE SYNTHASE COMPLEX SUBUNIT NUS1"/>
    <property type="match status" value="1"/>
</dbReference>
<comment type="catalytic activity">
    <reaction evidence="12">
        <text>n isopentenyl diphosphate + (2E,6E)-farnesyl diphosphate = a di-trans,poly-cis-polyprenyl diphosphate + n diphosphate</text>
        <dbReference type="Rhea" id="RHEA:53008"/>
        <dbReference type="Rhea" id="RHEA-COMP:19494"/>
        <dbReference type="ChEBI" id="CHEBI:33019"/>
        <dbReference type="ChEBI" id="CHEBI:128769"/>
        <dbReference type="ChEBI" id="CHEBI:136960"/>
        <dbReference type="ChEBI" id="CHEBI:175763"/>
        <dbReference type="EC" id="2.5.1.87"/>
    </reaction>
</comment>
<comment type="similarity">
    <text evidence="4">Belongs to the UPP synthase family.</text>
</comment>
<evidence type="ECO:0000256" key="3">
    <source>
        <dbReference type="ARBA" id="ARBA00004922"/>
    </source>
</evidence>
<comment type="cofactor">
    <cofactor evidence="1">
        <name>Mg(2+)</name>
        <dbReference type="ChEBI" id="CHEBI:18420"/>
    </cofactor>
</comment>
<feature type="compositionally biased region" description="Basic and acidic residues" evidence="13">
    <location>
        <begin position="291"/>
        <end position="304"/>
    </location>
</feature>
<keyword evidence="14" id="KW-0732">Signal</keyword>
<evidence type="ECO:0000256" key="12">
    <source>
        <dbReference type="ARBA" id="ARBA00047353"/>
    </source>
</evidence>
<dbReference type="InterPro" id="IPR038887">
    <property type="entry name" value="Nus1/NgBR"/>
</dbReference>
<keyword evidence="7" id="KW-0812">Transmembrane</keyword>
<keyword evidence="10" id="KW-1133">Transmembrane helix</keyword>
<feature type="region of interest" description="Disordered" evidence="13">
    <location>
        <begin position="239"/>
        <end position="320"/>
    </location>
</feature>
<keyword evidence="9" id="KW-0460">Magnesium</keyword>
<evidence type="ECO:0000256" key="11">
    <source>
        <dbReference type="ARBA" id="ARBA00023136"/>
    </source>
</evidence>
<dbReference type="Gene3D" id="3.40.1180.10">
    <property type="entry name" value="Decaprenyl diphosphate synthase-like"/>
    <property type="match status" value="1"/>
</dbReference>
<evidence type="ECO:0000256" key="8">
    <source>
        <dbReference type="ARBA" id="ARBA00022824"/>
    </source>
</evidence>
<feature type="region of interest" description="Disordered" evidence="13">
    <location>
        <begin position="448"/>
        <end position="490"/>
    </location>
</feature>
<feature type="region of interest" description="Disordered" evidence="13">
    <location>
        <begin position="539"/>
        <end position="562"/>
    </location>
</feature>
<sequence>MIIELLQWSLLHLLHLVVRAEAWLTSGYKDIREQALAWIDFGLSLLPWPASAALAWLLQSGAKQHVGRAPTPPKSIAIILPDMPRNAAVTQSLAQCILWMAEAGLGHISVYDPQGTIKGAKSLLATRLRSLQKLKGAAGFTFAIQAGYPVAGVGLDRGGPEQGCLGSTRWPGCNGQNGHGHAPDQVPPGQPAPAHAVRIVLLSAEDSYAPILAAAVPGERAAKTDADGSAANGVAIPGEEAVSASRTQPMDSPGVPQSRMSPSPSSRGSQQLPEWISDLNKPLTQQRRTPSFRELKSRIEKPGEAESWGPIRRRARRSSRRPKFDWQHPFSSAVRWIAPDNSDSASVSASEDLGSSMQDHLESHDMHEGVAGNGSLSTCSSLPASEDAYALAEGYDGEGPGRHGNGAAFPAISEGRSPGIERLEPASHEAQWQRMAFAASEWAEKRNGAAPLPPLQNGNFSAAASPERQASPGEWPPGPGLGPGLPASRSEGLLSEWTRGSFGSHSGKLFGLEASYSSEDLLAAFQTELDRSPRKLAKASTGSSEASGAHLGQTSCRSGEEGGNATLTPAALNSYLEAIAGPDAVKEPELVLVFGEVLTLAAFPPWLLRFCEIYHVGHLAAFSRAKLHRILWRYCRTSQRFGK</sequence>
<evidence type="ECO:0000256" key="13">
    <source>
        <dbReference type="SAM" id="MobiDB-lite"/>
    </source>
</evidence>
<feature type="signal peptide" evidence="14">
    <location>
        <begin position="1"/>
        <end position="22"/>
    </location>
</feature>
<dbReference type="PANTHER" id="PTHR21528:SF0">
    <property type="entry name" value="DEHYDRODOLICHYL DIPHOSPHATE SYNTHASE COMPLEX SUBUNIT NUS1"/>
    <property type="match status" value="1"/>
</dbReference>
<evidence type="ECO:0000313" key="16">
    <source>
        <dbReference type="Proteomes" id="UP001497392"/>
    </source>
</evidence>
<evidence type="ECO:0000256" key="10">
    <source>
        <dbReference type="ARBA" id="ARBA00022989"/>
    </source>
</evidence>
<evidence type="ECO:0000256" key="5">
    <source>
        <dbReference type="ARBA" id="ARBA00012596"/>
    </source>
</evidence>
<reference evidence="15 16" key="1">
    <citation type="submission" date="2024-06" db="EMBL/GenBank/DDBJ databases">
        <authorList>
            <person name="Kraege A."/>
            <person name="Thomma B."/>
        </authorList>
    </citation>
    <scope>NUCLEOTIDE SEQUENCE [LARGE SCALE GENOMIC DNA]</scope>
</reference>
<dbReference type="Proteomes" id="UP001497392">
    <property type="component" value="Unassembled WGS sequence"/>
</dbReference>
<gene>
    <name evidence="15" type="primary">g236</name>
    <name evidence="15" type="ORF">VP750_LOCUS206</name>
</gene>
<organism evidence="15 16">
    <name type="scientific">Coccomyxa viridis</name>
    <dbReference type="NCBI Taxonomy" id="1274662"/>
    <lineage>
        <taxon>Eukaryota</taxon>
        <taxon>Viridiplantae</taxon>
        <taxon>Chlorophyta</taxon>
        <taxon>core chlorophytes</taxon>
        <taxon>Trebouxiophyceae</taxon>
        <taxon>Trebouxiophyceae incertae sedis</taxon>
        <taxon>Coccomyxaceae</taxon>
        <taxon>Coccomyxa</taxon>
    </lineage>
</organism>
<keyword evidence="11" id="KW-0472">Membrane</keyword>
<feature type="compositionally biased region" description="Basic residues" evidence="13">
    <location>
        <begin position="311"/>
        <end position="320"/>
    </location>
</feature>
<evidence type="ECO:0000256" key="7">
    <source>
        <dbReference type="ARBA" id="ARBA00022692"/>
    </source>
</evidence>
<feature type="chain" id="PRO_5045155748" description="ditrans,polycis-polyprenyl diphosphate synthase [(2E,6E)-farnesyldiphosphate specific]" evidence="14">
    <location>
        <begin position="23"/>
        <end position="643"/>
    </location>
</feature>
<proteinExistence type="inferred from homology"/>